<dbReference type="Proteomes" id="UP000821845">
    <property type="component" value="Chromosome 7"/>
</dbReference>
<accession>A0ACB7RWJ1</accession>
<proteinExistence type="predicted"/>
<reference evidence="1" key="1">
    <citation type="submission" date="2020-05" db="EMBL/GenBank/DDBJ databases">
        <title>Large-scale comparative analyses of tick genomes elucidate their genetic diversity and vector capacities.</title>
        <authorList>
            <person name="Jia N."/>
            <person name="Wang J."/>
            <person name="Shi W."/>
            <person name="Du L."/>
            <person name="Sun Y."/>
            <person name="Zhan W."/>
            <person name="Jiang J."/>
            <person name="Wang Q."/>
            <person name="Zhang B."/>
            <person name="Ji P."/>
            <person name="Sakyi L.B."/>
            <person name="Cui X."/>
            <person name="Yuan T."/>
            <person name="Jiang B."/>
            <person name="Yang W."/>
            <person name="Lam T.T.-Y."/>
            <person name="Chang Q."/>
            <person name="Ding S."/>
            <person name="Wang X."/>
            <person name="Zhu J."/>
            <person name="Ruan X."/>
            <person name="Zhao L."/>
            <person name="Wei J."/>
            <person name="Que T."/>
            <person name="Du C."/>
            <person name="Cheng J."/>
            <person name="Dai P."/>
            <person name="Han X."/>
            <person name="Huang E."/>
            <person name="Gao Y."/>
            <person name="Liu J."/>
            <person name="Shao H."/>
            <person name="Ye R."/>
            <person name="Li L."/>
            <person name="Wei W."/>
            <person name="Wang X."/>
            <person name="Wang C."/>
            <person name="Yang T."/>
            <person name="Huo Q."/>
            <person name="Li W."/>
            <person name="Guo W."/>
            <person name="Chen H."/>
            <person name="Zhou L."/>
            <person name="Ni X."/>
            <person name="Tian J."/>
            <person name="Zhou Y."/>
            <person name="Sheng Y."/>
            <person name="Liu T."/>
            <person name="Pan Y."/>
            <person name="Xia L."/>
            <person name="Li J."/>
            <person name="Zhao F."/>
            <person name="Cao W."/>
        </authorList>
    </citation>
    <scope>NUCLEOTIDE SEQUENCE</scope>
    <source>
        <strain evidence="1">Hyas-2018</strain>
    </source>
</reference>
<protein>
    <submittedName>
        <fullName evidence="1">Uncharacterized protein</fullName>
    </submittedName>
</protein>
<name>A0ACB7RWJ1_HYAAI</name>
<evidence type="ECO:0000313" key="2">
    <source>
        <dbReference type="Proteomes" id="UP000821845"/>
    </source>
</evidence>
<organism evidence="1 2">
    <name type="scientific">Hyalomma asiaticum</name>
    <name type="common">Tick</name>
    <dbReference type="NCBI Taxonomy" id="266040"/>
    <lineage>
        <taxon>Eukaryota</taxon>
        <taxon>Metazoa</taxon>
        <taxon>Ecdysozoa</taxon>
        <taxon>Arthropoda</taxon>
        <taxon>Chelicerata</taxon>
        <taxon>Arachnida</taxon>
        <taxon>Acari</taxon>
        <taxon>Parasitiformes</taxon>
        <taxon>Ixodida</taxon>
        <taxon>Ixodoidea</taxon>
        <taxon>Ixodidae</taxon>
        <taxon>Hyalomminae</taxon>
        <taxon>Hyalomma</taxon>
    </lineage>
</organism>
<gene>
    <name evidence="1" type="ORF">HPB50_015583</name>
</gene>
<dbReference type="EMBL" id="CM023487">
    <property type="protein sequence ID" value="KAH6926171.1"/>
    <property type="molecule type" value="Genomic_DNA"/>
</dbReference>
<sequence length="305" mass="34806">MPPKTPRFILEKSPSPEKKTMDSGEPPSTEASQAEEEPEAPLSPLQGIIEDFQEYEQELPASKRQRTGEVGGEQDLCEDELEDCAPDEPSPDDPDGIRFDIQMPSGKWIRKRFFRSQSIKDLCEDEQEDCAPDEPSPDDPDGIRFDIRMPSGKWIRKRFFRSQSIKFLHFFVSKQDGAPTTFEIFRDFPRQLLPSEPTEECPEPPSFDDLDLKDTEEAIVFRLYDCGLSTARKVCALRFSATGSFQSSVGREEHIGMAQSAVSNTYEVTAARAARRKLVDFPPTPWLPRMRRRRRLRYSATSQAC</sequence>
<comment type="caution">
    <text evidence="1">The sequence shown here is derived from an EMBL/GenBank/DDBJ whole genome shotgun (WGS) entry which is preliminary data.</text>
</comment>
<evidence type="ECO:0000313" key="1">
    <source>
        <dbReference type="EMBL" id="KAH6926171.1"/>
    </source>
</evidence>
<keyword evidence="2" id="KW-1185">Reference proteome</keyword>